<dbReference type="OrthoDB" id="9803176at2"/>
<evidence type="ECO:0000256" key="1">
    <source>
        <dbReference type="ARBA" id="ARBA00000085"/>
    </source>
</evidence>
<dbReference type="Pfam" id="PF02518">
    <property type="entry name" value="HATPase_c"/>
    <property type="match status" value="1"/>
</dbReference>
<dbReference type="InterPro" id="IPR004358">
    <property type="entry name" value="Sig_transdc_His_kin-like_C"/>
</dbReference>
<evidence type="ECO:0000256" key="8">
    <source>
        <dbReference type="ARBA" id="ARBA00022777"/>
    </source>
</evidence>
<feature type="modified residue" description="Phosphohistidine" evidence="12">
    <location>
        <position position="274"/>
    </location>
</feature>
<evidence type="ECO:0000256" key="11">
    <source>
        <dbReference type="ARBA" id="ARBA00035100"/>
    </source>
</evidence>
<evidence type="ECO:0000256" key="6">
    <source>
        <dbReference type="ARBA" id="ARBA00022679"/>
    </source>
</evidence>
<dbReference type="SUPFAM" id="SSF55874">
    <property type="entry name" value="ATPase domain of HSP90 chaperone/DNA topoisomerase II/histidine kinase"/>
    <property type="match status" value="1"/>
</dbReference>
<dbReference type="PANTHER" id="PTHR43395:SF10">
    <property type="entry name" value="CHEMOTAXIS PROTEIN CHEA"/>
    <property type="match status" value="1"/>
</dbReference>
<evidence type="ECO:0000256" key="4">
    <source>
        <dbReference type="ARBA" id="ARBA00022500"/>
    </source>
</evidence>
<dbReference type="Gene3D" id="3.30.565.10">
    <property type="entry name" value="Histidine kinase-like ATPase, C-terminal domain"/>
    <property type="match status" value="1"/>
</dbReference>
<keyword evidence="6" id="KW-0808">Transferase</keyword>
<keyword evidence="9" id="KW-0067">ATP-binding</keyword>
<dbReference type="GO" id="GO:0006935">
    <property type="term" value="P:chemotaxis"/>
    <property type="evidence" value="ECO:0007669"/>
    <property type="project" value="UniProtKB-KW"/>
</dbReference>
<dbReference type="InterPro" id="IPR004105">
    <property type="entry name" value="CheA-like_dim"/>
</dbReference>
<keyword evidence="4" id="KW-0145">Chemotaxis</keyword>
<dbReference type="InterPro" id="IPR036097">
    <property type="entry name" value="HisK_dim/P_sf"/>
</dbReference>
<comment type="catalytic activity">
    <reaction evidence="1">
        <text>ATP + protein L-histidine = ADP + protein N-phospho-L-histidine.</text>
        <dbReference type="EC" id="2.7.13.3"/>
    </reaction>
</comment>
<dbReference type="CDD" id="cd00088">
    <property type="entry name" value="HPT"/>
    <property type="match status" value="2"/>
</dbReference>
<dbReference type="InterPro" id="IPR036641">
    <property type="entry name" value="HPT_dom_sf"/>
</dbReference>
<dbReference type="InterPro" id="IPR003594">
    <property type="entry name" value="HATPase_dom"/>
</dbReference>
<evidence type="ECO:0000259" key="14">
    <source>
        <dbReference type="PROSITE" id="PS50851"/>
    </source>
</evidence>
<dbReference type="Gene3D" id="1.20.120.160">
    <property type="entry name" value="HPT domain"/>
    <property type="match status" value="2"/>
</dbReference>
<dbReference type="CDD" id="cd00731">
    <property type="entry name" value="CheA_reg"/>
    <property type="match status" value="1"/>
</dbReference>
<dbReference type="SMART" id="SM00387">
    <property type="entry name" value="HATPase_c"/>
    <property type="match status" value="1"/>
</dbReference>
<dbReference type="SUPFAM" id="SSF50341">
    <property type="entry name" value="CheW-like"/>
    <property type="match status" value="1"/>
</dbReference>
<dbReference type="PANTHER" id="PTHR43395">
    <property type="entry name" value="SENSOR HISTIDINE KINASE CHEA"/>
    <property type="match status" value="1"/>
</dbReference>
<feature type="domain" description="CheW-like" evidence="14">
    <location>
        <begin position="711"/>
        <end position="846"/>
    </location>
</feature>
<dbReference type="InterPro" id="IPR051315">
    <property type="entry name" value="Bact_Chemotaxis_CheA"/>
</dbReference>
<dbReference type="STRING" id="1842532.A7E78_05310"/>
<dbReference type="InterPro" id="IPR005467">
    <property type="entry name" value="His_kinase_dom"/>
</dbReference>
<dbReference type="PRINTS" id="PR00344">
    <property type="entry name" value="BCTRLSENSOR"/>
</dbReference>
<keyword evidence="10" id="KW-0902">Two-component regulatory system</keyword>
<dbReference type="GO" id="GO:0005524">
    <property type="term" value="F:ATP binding"/>
    <property type="evidence" value="ECO:0007669"/>
    <property type="project" value="UniProtKB-KW"/>
</dbReference>
<keyword evidence="8" id="KW-0418">Kinase</keyword>
<dbReference type="KEGG" id="pef:A7E78_05310"/>
<dbReference type="InterPro" id="IPR037257">
    <property type="entry name" value="T2SS_E_N_sf"/>
</dbReference>
<feature type="domain" description="HPt" evidence="15">
    <location>
        <begin position="72"/>
        <end position="169"/>
    </location>
</feature>
<evidence type="ECO:0000256" key="5">
    <source>
        <dbReference type="ARBA" id="ARBA00022553"/>
    </source>
</evidence>
<dbReference type="SUPFAM" id="SSF47384">
    <property type="entry name" value="Homodimeric domain of signal transducing histidine kinase"/>
    <property type="match status" value="1"/>
</dbReference>
<dbReference type="SMART" id="SM00260">
    <property type="entry name" value="CheW"/>
    <property type="match status" value="1"/>
</dbReference>
<keyword evidence="7" id="KW-0547">Nucleotide-binding</keyword>
<evidence type="ECO:0000256" key="10">
    <source>
        <dbReference type="ARBA" id="ARBA00023012"/>
    </source>
</evidence>
<dbReference type="Gene3D" id="2.30.30.40">
    <property type="entry name" value="SH3 Domains"/>
    <property type="match status" value="1"/>
</dbReference>
<dbReference type="Pfam" id="PF01584">
    <property type="entry name" value="CheW"/>
    <property type="match status" value="1"/>
</dbReference>
<keyword evidence="5 12" id="KW-0597">Phosphoprotein</keyword>
<name>A0A1L3GN26_9BACT</name>
<proteinExistence type="predicted"/>
<feature type="domain" description="Histidine kinase" evidence="13">
    <location>
        <begin position="458"/>
        <end position="709"/>
    </location>
</feature>
<evidence type="ECO:0000256" key="12">
    <source>
        <dbReference type="PROSITE-ProRule" id="PRU00110"/>
    </source>
</evidence>
<organism evidence="16 17">
    <name type="scientific">Syntrophotalea acetylenivorans</name>
    <dbReference type="NCBI Taxonomy" id="1842532"/>
    <lineage>
        <taxon>Bacteria</taxon>
        <taxon>Pseudomonadati</taxon>
        <taxon>Thermodesulfobacteriota</taxon>
        <taxon>Desulfuromonadia</taxon>
        <taxon>Desulfuromonadales</taxon>
        <taxon>Syntrophotaleaceae</taxon>
        <taxon>Syntrophotalea</taxon>
    </lineage>
</organism>
<dbReference type="InterPro" id="IPR037006">
    <property type="entry name" value="CheA-like_homodim_sf"/>
</dbReference>
<evidence type="ECO:0000256" key="9">
    <source>
        <dbReference type="ARBA" id="ARBA00022840"/>
    </source>
</evidence>
<keyword evidence="17" id="KW-1185">Reference proteome</keyword>
<dbReference type="CDD" id="cd16916">
    <property type="entry name" value="HATPase_CheA-like"/>
    <property type="match status" value="1"/>
</dbReference>
<evidence type="ECO:0000256" key="2">
    <source>
        <dbReference type="ARBA" id="ARBA00012438"/>
    </source>
</evidence>
<evidence type="ECO:0000256" key="3">
    <source>
        <dbReference type="ARBA" id="ARBA00021495"/>
    </source>
</evidence>
<feature type="domain" description="HPt" evidence="15">
    <location>
        <begin position="227"/>
        <end position="338"/>
    </location>
</feature>
<dbReference type="PROSITE" id="PS50894">
    <property type="entry name" value="HPT"/>
    <property type="match status" value="2"/>
</dbReference>
<evidence type="ECO:0000313" key="17">
    <source>
        <dbReference type="Proteomes" id="UP000182517"/>
    </source>
</evidence>
<dbReference type="AlphaFoldDB" id="A0A1L3GN26"/>
<dbReference type="Proteomes" id="UP000182517">
    <property type="component" value="Chromosome"/>
</dbReference>
<reference evidence="16 17" key="1">
    <citation type="journal article" date="2017" name="Genome Announc.">
        <title>Complete Genome Sequences of Two Acetylene-Fermenting Pelobacter acetylenicus Strains.</title>
        <authorList>
            <person name="Sutton J.M."/>
            <person name="Baesman S.M."/>
            <person name="Fierst J.L."/>
            <person name="Poret-Peterson A.T."/>
            <person name="Oremland R.S."/>
            <person name="Dunlap D.S."/>
            <person name="Akob D.M."/>
        </authorList>
    </citation>
    <scope>NUCLEOTIDE SEQUENCE [LARGE SCALE GENOMIC DNA]</scope>
    <source>
        <strain evidence="16 17">SFB93</strain>
    </source>
</reference>
<dbReference type="SUPFAM" id="SSF47226">
    <property type="entry name" value="Histidine-containing phosphotransfer domain, HPT domain"/>
    <property type="match status" value="2"/>
</dbReference>
<sequence>MSDDISSEQAEIINEFLQESRDMLDQLEPTIIELGQSCQNVDCWQAMSCGNDSCSRHNQNIDHPCWLHTGFLEEGQQSCMHCTSAEDCRSCEVFESINGSGETMNAIFRLFHSMKGSAGFLELDNISRVAHHAESLLDLIRAGKVKMQPEHVSHLCKACDFSREAMETVEADLNDQAMAEIADEIAASLEQAASDALALAAIKPAEAEEVSTVQDSDADPSAEDELAMLIGPEMVEKFVQEADELLQNVEEGLLAWNEAPLDEEAIGSLFRNAHSFKGNCGFFGYRHMEQLSHQMETVLDQVKGGGILHGDAPADCLLEALDLLRSAVADISQGGAGEIDELDSALAQLEALMTGEAPVAKEEEAPLLGQILVDQGVVDEEAVDQALQAQGKPLGEILVEKGVASEEAVREALESQNKPLGEVLVDMGKAEAKAVEEALKVQQKAAPKKAAKPKQSAVVRQDIRVDLRKLDDLINLIGEMVIAENMLVRSPDLEGLELDNFNKASQHLSKIVRDLQEMAMIIRMIPVSGLFRRMIRLVHDLSVKSGKKVDLQLFGQETEVDKTVIEQISDPLVHLLRNSLDHGLETPDERVAAGKPEKGVVKLSARHQEGEVWIIVEDDGRGLNREKILKKAISKGLVAGDGSQLSDKEVFNMIFQAGFSTAEKITDVSGRGVGMDVVKQNLEKIKGKIEVTSKLGEGTRITLRIPLTLAIIDGMLVRVGETKCILPLLAIREIFRPTPDAITVMPDGMELVRVRDCFYPVKHLYKILQDTPDSEQVVDGVLVVLEHQDNTICLLVDEIVGQQQTVIKGLTEYIGNVSVASGCTILGNGEVCLILDVGHLTEGAGRGRQLQAQTA</sequence>
<dbReference type="InterPro" id="IPR002545">
    <property type="entry name" value="CheW-lke_dom"/>
</dbReference>
<dbReference type="GO" id="GO:0000155">
    <property type="term" value="F:phosphorelay sensor kinase activity"/>
    <property type="evidence" value="ECO:0007669"/>
    <property type="project" value="InterPro"/>
</dbReference>
<dbReference type="PROSITE" id="PS50851">
    <property type="entry name" value="CHEW"/>
    <property type="match status" value="1"/>
</dbReference>
<dbReference type="SMART" id="SM00073">
    <property type="entry name" value="HPT"/>
    <property type="match status" value="2"/>
</dbReference>
<evidence type="ECO:0000256" key="7">
    <source>
        <dbReference type="ARBA" id="ARBA00022741"/>
    </source>
</evidence>
<dbReference type="RefSeq" id="WP_072283275.1">
    <property type="nucleotide sequence ID" value="NZ_CP015519.1"/>
</dbReference>
<dbReference type="InterPro" id="IPR036890">
    <property type="entry name" value="HATPase_C_sf"/>
</dbReference>
<dbReference type="EC" id="2.7.13.3" evidence="2"/>
<evidence type="ECO:0000313" key="16">
    <source>
        <dbReference type="EMBL" id="APG27311.1"/>
    </source>
</evidence>
<dbReference type="Pfam" id="PF01627">
    <property type="entry name" value="Hpt"/>
    <property type="match status" value="2"/>
</dbReference>
<dbReference type="PROSITE" id="PS50109">
    <property type="entry name" value="HIS_KIN"/>
    <property type="match status" value="1"/>
</dbReference>
<dbReference type="SMART" id="SM01231">
    <property type="entry name" value="H-kinase_dim"/>
    <property type="match status" value="1"/>
</dbReference>
<dbReference type="EMBL" id="CP015519">
    <property type="protein sequence ID" value="APG27311.1"/>
    <property type="molecule type" value="Genomic_DNA"/>
</dbReference>
<dbReference type="SUPFAM" id="SSF160246">
    <property type="entry name" value="EspE N-terminal domain-like"/>
    <property type="match status" value="1"/>
</dbReference>
<gene>
    <name evidence="16" type="ORF">A7E78_05310</name>
</gene>
<feature type="modified residue" description="Phosphohistidine" evidence="12">
    <location>
        <position position="112"/>
    </location>
</feature>
<dbReference type="GO" id="GO:0005737">
    <property type="term" value="C:cytoplasm"/>
    <property type="evidence" value="ECO:0007669"/>
    <property type="project" value="InterPro"/>
</dbReference>
<comment type="function">
    <text evidence="11">Involved in the transmission of sensory signals from the chemoreceptors to the flagellar motors. CheA is autophosphorylated; it can transfer its phosphate group to either CheB or CheY.</text>
</comment>
<protein>
    <recommendedName>
        <fullName evidence="3">Chemotaxis protein CheA</fullName>
        <ecNumber evidence="2">2.7.13.3</ecNumber>
    </recommendedName>
</protein>
<dbReference type="Pfam" id="PF02895">
    <property type="entry name" value="H-kinase_dim"/>
    <property type="match status" value="1"/>
</dbReference>
<dbReference type="Gene3D" id="1.10.287.560">
    <property type="entry name" value="Histidine kinase CheA-like, homodimeric domain"/>
    <property type="match status" value="1"/>
</dbReference>
<dbReference type="InterPro" id="IPR036061">
    <property type="entry name" value="CheW-like_dom_sf"/>
</dbReference>
<evidence type="ECO:0000259" key="15">
    <source>
        <dbReference type="PROSITE" id="PS50894"/>
    </source>
</evidence>
<dbReference type="FunFam" id="3.30.565.10:FF:000016">
    <property type="entry name" value="Chemotaxis protein CheA, putative"/>
    <property type="match status" value="1"/>
</dbReference>
<accession>A0A1L3GN26</accession>
<evidence type="ECO:0000259" key="13">
    <source>
        <dbReference type="PROSITE" id="PS50109"/>
    </source>
</evidence>
<dbReference type="InterPro" id="IPR008207">
    <property type="entry name" value="Sig_transdc_His_kin_Hpt_dom"/>
</dbReference>